<feature type="signal peptide" evidence="1">
    <location>
        <begin position="1"/>
        <end position="29"/>
    </location>
</feature>
<organism evidence="2 3">
    <name type="scientific">Fibrella aestuarina BUZ 2</name>
    <dbReference type="NCBI Taxonomy" id="1166018"/>
    <lineage>
        <taxon>Bacteria</taxon>
        <taxon>Pseudomonadati</taxon>
        <taxon>Bacteroidota</taxon>
        <taxon>Cytophagia</taxon>
        <taxon>Cytophagales</taxon>
        <taxon>Spirosomataceae</taxon>
        <taxon>Fibrella</taxon>
    </lineage>
</organism>
<dbReference type="EMBL" id="HE796683">
    <property type="protein sequence ID" value="CCH02421.1"/>
    <property type="molecule type" value="Genomic_DNA"/>
</dbReference>
<dbReference type="KEGG" id="fae:FAES_4422"/>
<dbReference type="eggNOG" id="ENOG5032Y2Z">
    <property type="taxonomic scope" value="Bacteria"/>
</dbReference>
<evidence type="ECO:0000256" key="1">
    <source>
        <dbReference type="SAM" id="SignalP"/>
    </source>
</evidence>
<evidence type="ECO:0000313" key="3">
    <source>
        <dbReference type="Proteomes" id="UP000011058"/>
    </source>
</evidence>
<dbReference type="HOGENOM" id="CLU_149932_0_0_10"/>
<dbReference type="PROSITE" id="PS51257">
    <property type="entry name" value="PROKAR_LIPOPROTEIN"/>
    <property type="match status" value="1"/>
</dbReference>
<feature type="chain" id="PRO_5003630108" description="Lipoprotein" evidence="1">
    <location>
        <begin position="30"/>
        <end position="144"/>
    </location>
</feature>
<keyword evidence="3" id="KW-1185">Reference proteome</keyword>
<protein>
    <recommendedName>
        <fullName evidence="4">Lipoprotein</fullName>
    </recommendedName>
</protein>
<evidence type="ECO:0008006" key="4">
    <source>
        <dbReference type="Google" id="ProtNLM"/>
    </source>
</evidence>
<name>I0KE68_9BACT</name>
<reference evidence="2 3" key="1">
    <citation type="journal article" date="2012" name="J. Bacteriol.">
        <title>Genome Sequence of Fibrella aestuarina BUZ 2T, a Filamentous Marine Bacterium.</title>
        <authorList>
            <person name="Filippini M."/>
            <person name="Qi W."/>
            <person name="Blom J."/>
            <person name="Goesmann A."/>
            <person name="Smits T.H."/>
            <person name="Bagheri H.C."/>
        </authorList>
    </citation>
    <scope>NUCLEOTIDE SEQUENCE [LARGE SCALE GENOMIC DNA]</scope>
    <source>
        <strain evidence="3">BUZ 2T</strain>
    </source>
</reference>
<dbReference type="AlphaFoldDB" id="I0KE68"/>
<keyword evidence="1" id="KW-0732">Signal</keyword>
<evidence type="ECO:0000313" key="2">
    <source>
        <dbReference type="EMBL" id="CCH02421.1"/>
    </source>
</evidence>
<accession>I0KE68</accession>
<dbReference type="Proteomes" id="UP000011058">
    <property type="component" value="Chromosome"/>
</dbReference>
<gene>
    <name evidence="2" type="ORF">FAES_4422</name>
</gene>
<proteinExistence type="predicted"/>
<sequence length="144" mass="15697">MKLIQQQLMKTIRALSLVLLIALAGSSCTPNMKFNTSTIVPSATGEIKVRKDRNQNYAIDIRIFNLAEPEKLSPAKSAYVVWMESDGNSSPKKLGRINTGTGLFSKALKAELHTTVTTKPTRIFVSAEDSPDVDYPQGAVVLST</sequence>